<dbReference type="SMART" id="SM01008">
    <property type="entry name" value="Ald_Xan_dh_C"/>
    <property type="match status" value="1"/>
</dbReference>
<dbReference type="GO" id="GO:0005506">
    <property type="term" value="F:iron ion binding"/>
    <property type="evidence" value="ECO:0007669"/>
    <property type="project" value="InterPro"/>
</dbReference>
<evidence type="ECO:0000256" key="1">
    <source>
        <dbReference type="ARBA" id="ARBA00022505"/>
    </source>
</evidence>
<dbReference type="InterPro" id="IPR016208">
    <property type="entry name" value="Ald_Oxase/xanthine_DH-like"/>
</dbReference>
<dbReference type="EMBL" id="JAEEGC010000003">
    <property type="protein sequence ID" value="MBV7271391.1"/>
    <property type="molecule type" value="Genomic_DNA"/>
</dbReference>
<feature type="domain" description="Aldehyde oxidase/xanthine dehydrogenase a/b hammerhead" evidence="2">
    <location>
        <begin position="20"/>
        <end position="124"/>
    </location>
</feature>
<dbReference type="Pfam" id="PF01315">
    <property type="entry name" value="Ald_Xan_dh_C"/>
    <property type="match status" value="1"/>
</dbReference>
<evidence type="ECO:0000259" key="2">
    <source>
        <dbReference type="SMART" id="SM01008"/>
    </source>
</evidence>
<name>A0A949TQJ4_9CLOT</name>
<dbReference type="InterPro" id="IPR008274">
    <property type="entry name" value="AldOxase/xan_DH_MoCoBD1"/>
</dbReference>
<dbReference type="AlphaFoldDB" id="A0A949TQJ4"/>
<dbReference type="PANTHER" id="PTHR11908">
    <property type="entry name" value="XANTHINE DEHYDROGENASE"/>
    <property type="match status" value="1"/>
</dbReference>
<reference evidence="3" key="1">
    <citation type="submission" date="2020-12" db="EMBL/GenBank/DDBJ databases">
        <title>Clostridium thailandense sp. nov., a novel acetogenic bacterium isolated from peat land soil in Thailand.</title>
        <authorList>
            <person name="Chaikitkaew S."/>
            <person name="Birkeland N.K."/>
        </authorList>
    </citation>
    <scope>NUCLEOTIDE SEQUENCE</scope>
    <source>
        <strain evidence="3">PL3</strain>
    </source>
</reference>
<proteinExistence type="predicted"/>
<dbReference type="Pfam" id="PF20256">
    <property type="entry name" value="MoCoBD_2"/>
    <property type="match status" value="1"/>
</dbReference>
<dbReference type="Pfam" id="PF02738">
    <property type="entry name" value="MoCoBD_1"/>
    <property type="match status" value="1"/>
</dbReference>
<keyword evidence="4" id="KW-1185">Reference proteome</keyword>
<gene>
    <name evidence="3" type="ORF">I6U48_00455</name>
</gene>
<keyword evidence="1" id="KW-0500">Molybdenum</keyword>
<dbReference type="PANTHER" id="PTHR11908:SF132">
    <property type="entry name" value="ALDEHYDE OXIDASE 1-RELATED"/>
    <property type="match status" value="1"/>
</dbReference>
<evidence type="ECO:0000313" key="4">
    <source>
        <dbReference type="Proteomes" id="UP000694308"/>
    </source>
</evidence>
<dbReference type="GO" id="GO:0016491">
    <property type="term" value="F:oxidoreductase activity"/>
    <property type="evidence" value="ECO:0007669"/>
    <property type="project" value="InterPro"/>
</dbReference>
<dbReference type="Proteomes" id="UP000694308">
    <property type="component" value="Unassembled WGS sequence"/>
</dbReference>
<dbReference type="InterPro" id="IPR000674">
    <property type="entry name" value="Ald_Oxase/Xan_DH_a/b"/>
</dbReference>
<protein>
    <submittedName>
        <fullName evidence="3">Xanthine dehydrogenase family protein</fullName>
    </submittedName>
</protein>
<organism evidence="3 4">
    <name type="scientific">Clostridium thailandense</name>
    <dbReference type="NCBI Taxonomy" id="2794346"/>
    <lineage>
        <taxon>Bacteria</taxon>
        <taxon>Bacillati</taxon>
        <taxon>Bacillota</taxon>
        <taxon>Clostridia</taxon>
        <taxon>Eubacteriales</taxon>
        <taxon>Clostridiaceae</taxon>
        <taxon>Clostridium</taxon>
    </lineage>
</organism>
<evidence type="ECO:0000313" key="3">
    <source>
        <dbReference type="EMBL" id="MBV7271391.1"/>
    </source>
</evidence>
<accession>A0A949TQJ4</accession>
<comment type="caution">
    <text evidence="3">The sequence shown here is derived from an EMBL/GenBank/DDBJ whole genome shotgun (WGS) entry which is preliminary data.</text>
</comment>
<dbReference type="InterPro" id="IPR046867">
    <property type="entry name" value="AldOxase/xan_DH_MoCoBD2"/>
</dbReference>
<dbReference type="RefSeq" id="WP_218318430.1">
    <property type="nucleotide sequence ID" value="NZ_JAEEGC010000003.1"/>
</dbReference>
<sequence>MDYNYIGKGIPRLDGVEKVTGEAEYVQDMSFNGMLYARIKTSPYAHALIKKIDVSKAKELPGVKAVLTGEQAYQKLGIYIVDKPILAVDKVRYFGEAVAAVAAIDIDTAEMAIELIEVEYEPLPVLLDVEEAVKSDAILVHEDLGNYKTIPDTFFPEAGTNISNHFKLRKGNIDKGFEESDLIIENKFYVPQILHVPMETHAVIAKWGIGDKIKIWSSAQSPYTIRNLFSIALNVPIQNIDVTIPYIGGGFGGKAGIHLEPLVALLSKAAKGKPVKLVATREEEISTLPCRQGLAAKIKTGVKKSGKIVAEEIEYLWDAGAYADYGVNITRATGYSAVGPYEIDNVKVDSKTVYTNHLFGTAYRGFGHAEIFWAIERQMELVAKKLDMDSLEFRLKNLLKPGSITITGEPIYEQSGNVIKCLQTVANGIGWGKPKTEEEKALEKKSGKYRGKGIAVLHKAPAMPSNAATSAIIQMNEDGSVRFNVSGIDMGQGAYTAMAQIIAERLHIPIEKVHVVFETNTDAATYDWQTVASRMTILAGNAVIEACNDMEEQIFEMGAIVLRAAKHDLALGDQCVYIKQFPEQKLYYNQISVGYTYPNGNGIGGPLIGRGKSIAQGLTILDKETGQGRPALDWTFGAHAMEVEVDKNTGDTKILKIVTAIDLGKIMNEMIVKGQIIGGIVQGVGTAISEELKYNEEGKLLTRSFVDYKIPTMQDLPDVIEVHCIETPQLDGPYGARGCAEHPMISITSAMGNAIADATGVELFETPFTADKVYRALNK</sequence>